<feature type="compositionally biased region" description="Acidic residues" evidence="6">
    <location>
        <begin position="142"/>
        <end position="154"/>
    </location>
</feature>
<dbReference type="InterPro" id="IPR002464">
    <property type="entry name" value="DNA/RNA_helicase_DEAH_CS"/>
</dbReference>
<feature type="compositionally biased region" description="Acidic residues" evidence="6">
    <location>
        <begin position="277"/>
        <end position="295"/>
    </location>
</feature>
<dbReference type="PROSITE" id="PS51192">
    <property type="entry name" value="HELICASE_ATP_BIND_1"/>
    <property type="match status" value="1"/>
</dbReference>
<feature type="compositionally biased region" description="Basic residues" evidence="6">
    <location>
        <begin position="226"/>
        <end position="236"/>
    </location>
</feature>
<accession>A0A316ZGW6</accession>
<keyword evidence="10" id="KW-1185">Reference proteome</keyword>
<keyword evidence="5" id="KW-0067">ATP-binding</keyword>
<dbReference type="Gene3D" id="1.20.120.1080">
    <property type="match status" value="1"/>
</dbReference>
<evidence type="ECO:0000256" key="6">
    <source>
        <dbReference type="SAM" id="MobiDB-lite"/>
    </source>
</evidence>
<dbReference type="InterPro" id="IPR007502">
    <property type="entry name" value="Helicase-assoc_dom"/>
</dbReference>
<feature type="domain" description="Helicase C-terminal" evidence="8">
    <location>
        <begin position="803"/>
        <end position="981"/>
    </location>
</feature>
<dbReference type="InterPro" id="IPR011709">
    <property type="entry name" value="DEAD-box_helicase_OB_fold"/>
</dbReference>
<dbReference type="SMART" id="SM00490">
    <property type="entry name" value="HELICc"/>
    <property type="match status" value="1"/>
</dbReference>
<proteinExistence type="inferred from homology"/>
<evidence type="ECO:0000256" key="2">
    <source>
        <dbReference type="ARBA" id="ARBA00022741"/>
    </source>
</evidence>
<evidence type="ECO:0000259" key="8">
    <source>
        <dbReference type="PROSITE" id="PS51194"/>
    </source>
</evidence>
<evidence type="ECO:0000259" key="7">
    <source>
        <dbReference type="PROSITE" id="PS51192"/>
    </source>
</evidence>
<evidence type="ECO:0000256" key="1">
    <source>
        <dbReference type="ARBA" id="ARBA00008792"/>
    </source>
</evidence>
<evidence type="ECO:0000313" key="9">
    <source>
        <dbReference type="EMBL" id="PWN99565.1"/>
    </source>
</evidence>
<keyword evidence="2" id="KW-0547">Nucleotide-binding</keyword>
<feature type="compositionally biased region" description="Low complexity" evidence="6">
    <location>
        <begin position="241"/>
        <end position="252"/>
    </location>
</feature>
<dbReference type="GO" id="GO:0005730">
    <property type="term" value="C:nucleolus"/>
    <property type="evidence" value="ECO:0007669"/>
    <property type="project" value="TreeGrafter"/>
</dbReference>
<dbReference type="SMART" id="SM00847">
    <property type="entry name" value="HA2"/>
    <property type="match status" value="1"/>
</dbReference>
<dbReference type="Gene3D" id="3.40.50.300">
    <property type="entry name" value="P-loop containing nucleotide triphosphate hydrolases"/>
    <property type="match status" value="3"/>
</dbReference>
<dbReference type="CDD" id="cd17982">
    <property type="entry name" value="DEXHc_DHX37"/>
    <property type="match status" value="1"/>
</dbReference>
<keyword evidence="3 9" id="KW-0378">Hydrolase</keyword>
<dbReference type="GO" id="GO:0016787">
    <property type="term" value="F:hydrolase activity"/>
    <property type="evidence" value="ECO:0007669"/>
    <property type="project" value="UniProtKB-KW"/>
</dbReference>
<dbReference type="InterPro" id="IPR027417">
    <property type="entry name" value="P-loop_NTPase"/>
</dbReference>
<evidence type="ECO:0000256" key="3">
    <source>
        <dbReference type="ARBA" id="ARBA00022801"/>
    </source>
</evidence>
<feature type="compositionally biased region" description="Low complexity" evidence="6">
    <location>
        <begin position="374"/>
        <end position="389"/>
    </location>
</feature>
<evidence type="ECO:0000313" key="10">
    <source>
        <dbReference type="Proteomes" id="UP000245946"/>
    </source>
</evidence>
<dbReference type="Pfam" id="PF21010">
    <property type="entry name" value="HA2_C"/>
    <property type="match status" value="1"/>
</dbReference>
<feature type="compositionally biased region" description="Basic and acidic residues" evidence="6">
    <location>
        <begin position="399"/>
        <end position="411"/>
    </location>
</feature>
<feature type="region of interest" description="Disordered" evidence="6">
    <location>
        <begin position="112"/>
        <end position="411"/>
    </location>
</feature>
<feature type="compositionally biased region" description="Basic and acidic residues" evidence="6">
    <location>
        <begin position="833"/>
        <end position="847"/>
    </location>
</feature>
<feature type="compositionally biased region" description="Acidic residues" evidence="6">
    <location>
        <begin position="811"/>
        <end position="832"/>
    </location>
</feature>
<feature type="domain" description="Helicase ATP-binding" evidence="7">
    <location>
        <begin position="511"/>
        <end position="689"/>
    </location>
</feature>
<feature type="compositionally biased region" description="Acidic residues" evidence="6">
    <location>
        <begin position="253"/>
        <end position="263"/>
    </location>
</feature>
<dbReference type="EMBL" id="KZ819287">
    <property type="protein sequence ID" value="PWN99565.1"/>
    <property type="molecule type" value="Genomic_DNA"/>
</dbReference>
<dbReference type="SMART" id="SM00487">
    <property type="entry name" value="DEXDc"/>
    <property type="match status" value="1"/>
</dbReference>
<feature type="compositionally biased region" description="Low complexity" evidence="6">
    <location>
        <begin position="329"/>
        <end position="341"/>
    </location>
</feature>
<sequence>MAPQRERYNAAARRSTVGGRTHKGKRPHSETTLDPNAPLIDDEAAARQREEMAARRAALGAPAGMSAKKRKRLDAFIARGLQKERKGELLRKLESSSAEVGDRAALLSAATLGTGRALSGKQRLEGLERKADRKRRHREASTEDERDADLDDMAEGSVNRPEGEQLEDPARRARIQVVAARFAAPQAEEAPPAAAAAAVDEAPVAGPSVAASAALGSALAAPPPPMRKRARRRRKTPTPSPSESSFDSSESSGGEEDVADDVLEAAMKARGIQWPGADEDAGDAGSDEFSDEEGSEAGGGSAAGETDEEEDAIFREAMRRRGMWVPEMDAAADAESSGASATEEEESPGSPAWLGFASEDEAGGADDAREASDAESSSSSSASGSSSSRPLRPKAARKHNTERASGFKDWARAEMGLAPGTPTSADAADGPYVGPTPVQGLVQRVGDLGPQDGVARGPLGGAIAPLSPFATRYFEESREGGSANAVAVTRDPAIQESRLQLPVMREEDLITRTILENPVTVLCGETGSGKTTQVPQFLYEAGFGSPGSSNPGMIGVTQPRRVAALSMAARVGAELALPASRVSHQIRYDATVSPSTSIKFMTDGVLLRELASDFLLSRYSVVLVDEAHERSTNTDVLIGVLSRVVPLRAQRWIDGEQGARPLRLVIMSATLRVSDFAENTTLFPQPPPIINVEARQHPVTVHFARRTKHDYVDEATKKAIKIHARLPAGGILIFLTGQQEIATMCKRLEARFGRRAIEERKRARTHLRTAAHADDGREDLIEFGARDGDVEAEEMDLGQQDAGPDTLALDVDGDAADAPDDPDALDSDDDAAPADHDADLPEHLKDDSDVPLHILPLYSLLPSERQMRVFAAPPEGTRLCVVATNVAETSLTIPGITYVVDCGRSKERSYDAATGVQSFDVRWISKASASQRSGRAGRTGPGHCYRLYSSAIFEDTLPQFAVPEILRTPVEGLVLQMHAMHLDSVANFPFPTPPDRAALRRAERTLVRLGALEMADTARKTQAARATELGQAMSLFPLSPRFAKLLVQGQQHGCLPYVIALVSALSVGDPFVREQALSGAADDEDTLPPEASGLRSEALRQQEANKERRKRYFTAMSAFSALGGGSSDTFRLLAAVGAYEYEQGGTSFCERNFLRPKAMQEIHKLRAQLGAIVKSRAAPGTDLRCLEDPQLPPPSETQLKVLRQLLASAYVDQVAVRADLVPEAAAMLGSLADESTEAGRQYSLQVRRGAKLASTRGVAYLVRSAPGQACFVHPSSALFHGPPPPWLIFDELYRGSAGAAAGKVWLRTVTRINPAWLQSLARPLCSFAKPAEPSGGTAALLAAAKTDQTQRDIVLVPSYGTGPAAEPEERNAGPGWELPPTKATQTLVNGRWVTNLP</sequence>
<dbReference type="Pfam" id="PF07717">
    <property type="entry name" value="OB_NTP_bind"/>
    <property type="match status" value="1"/>
</dbReference>
<dbReference type="FunFam" id="3.40.50.300:FF:002693">
    <property type="entry name" value="Predicted protein"/>
    <property type="match status" value="1"/>
</dbReference>
<dbReference type="PROSITE" id="PS00690">
    <property type="entry name" value="DEAH_ATP_HELICASE"/>
    <property type="match status" value="1"/>
</dbReference>
<dbReference type="InterPro" id="IPR014001">
    <property type="entry name" value="Helicase_ATP-bd"/>
</dbReference>
<dbReference type="GO" id="GO:0004386">
    <property type="term" value="F:helicase activity"/>
    <property type="evidence" value="ECO:0007669"/>
    <property type="project" value="UniProtKB-KW"/>
</dbReference>
<name>A0A316ZGW6_9BASI</name>
<dbReference type="GO" id="GO:0000462">
    <property type="term" value="P:maturation of SSU-rRNA from tricistronic rRNA transcript (SSU-rRNA, 5.8S rRNA, LSU-rRNA)"/>
    <property type="evidence" value="ECO:0007669"/>
    <property type="project" value="TreeGrafter"/>
</dbReference>
<feature type="compositionally biased region" description="Basic and acidic residues" evidence="6">
    <location>
        <begin position="122"/>
        <end position="131"/>
    </location>
</feature>
<keyword evidence="4" id="KW-0347">Helicase</keyword>
<feature type="compositionally biased region" description="Basic and acidic residues" evidence="6">
    <location>
        <begin position="44"/>
        <end position="54"/>
    </location>
</feature>
<reference evidence="9 10" key="1">
    <citation type="journal article" date="2018" name="Mol. Biol. Evol.">
        <title>Broad Genomic Sampling Reveals a Smut Pathogenic Ancestry of the Fungal Clade Ustilaginomycotina.</title>
        <authorList>
            <person name="Kijpornyongpan T."/>
            <person name="Mondo S.J."/>
            <person name="Barry K."/>
            <person name="Sandor L."/>
            <person name="Lee J."/>
            <person name="Lipzen A."/>
            <person name="Pangilinan J."/>
            <person name="LaButti K."/>
            <person name="Hainaut M."/>
            <person name="Henrissat B."/>
            <person name="Grigoriev I.V."/>
            <person name="Spatafora J.W."/>
            <person name="Aime M.C."/>
        </authorList>
    </citation>
    <scope>NUCLEOTIDE SEQUENCE [LARGE SCALE GENOMIC DNA]</scope>
    <source>
        <strain evidence="9 10">MCA 4186</strain>
    </source>
</reference>
<dbReference type="PANTHER" id="PTHR18934">
    <property type="entry name" value="ATP-DEPENDENT RNA HELICASE"/>
    <property type="match status" value="1"/>
</dbReference>
<dbReference type="GO" id="GO:1990904">
    <property type="term" value="C:ribonucleoprotein complex"/>
    <property type="evidence" value="ECO:0007669"/>
    <property type="project" value="UniProtKB-ARBA"/>
</dbReference>
<protein>
    <submittedName>
        <fullName evidence="9">P-loop containing nucleoside triphosphate hydrolase protein</fullName>
    </submittedName>
</protein>
<dbReference type="InterPro" id="IPR001650">
    <property type="entry name" value="Helicase_C-like"/>
</dbReference>
<dbReference type="Proteomes" id="UP000245946">
    <property type="component" value="Unassembled WGS sequence"/>
</dbReference>
<dbReference type="STRING" id="58919.A0A316ZGW6"/>
<evidence type="ECO:0000256" key="4">
    <source>
        <dbReference type="ARBA" id="ARBA00022806"/>
    </source>
</evidence>
<comment type="similarity">
    <text evidence="1">Belongs to the DEAD box helicase family. DEAH subfamily.</text>
</comment>
<dbReference type="OrthoDB" id="10253254at2759"/>
<dbReference type="GO" id="GO:0003723">
    <property type="term" value="F:RNA binding"/>
    <property type="evidence" value="ECO:0007669"/>
    <property type="project" value="TreeGrafter"/>
</dbReference>
<feature type="region of interest" description="Disordered" evidence="6">
    <location>
        <begin position="795"/>
        <end position="847"/>
    </location>
</feature>
<dbReference type="Pfam" id="PF00271">
    <property type="entry name" value="Helicase_C"/>
    <property type="match status" value="1"/>
</dbReference>
<gene>
    <name evidence="9" type="ORF">FA09DRAFT_328371</name>
</gene>
<feature type="region of interest" description="Disordered" evidence="6">
    <location>
        <begin position="1"/>
        <end position="70"/>
    </location>
</feature>
<dbReference type="GeneID" id="37269289"/>
<dbReference type="SUPFAM" id="SSF52540">
    <property type="entry name" value="P-loop containing nucleoside triphosphate hydrolases"/>
    <property type="match status" value="1"/>
</dbReference>
<dbReference type="GO" id="GO:0005524">
    <property type="term" value="F:ATP binding"/>
    <property type="evidence" value="ECO:0007669"/>
    <property type="project" value="UniProtKB-KW"/>
</dbReference>
<dbReference type="RefSeq" id="XP_025599844.1">
    <property type="nucleotide sequence ID" value="XM_025741745.1"/>
</dbReference>
<dbReference type="PROSITE" id="PS51194">
    <property type="entry name" value="HELICASE_CTER"/>
    <property type="match status" value="1"/>
</dbReference>
<evidence type="ECO:0000256" key="5">
    <source>
        <dbReference type="ARBA" id="ARBA00022840"/>
    </source>
</evidence>
<feature type="region of interest" description="Disordered" evidence="6">
    <location>
        <begin position="1078"/>
        <end position="1101"/>
    </location>
</feature>
<dbReference type="PANTHER" id="PTHR18934:SF99">
    <property type="entry name" value="ATP-DEPENDENT RNA HELICASE DHX37-RELATED"/>
    <property type="match status" value="1"/>
</dbReference>
<feature type="compositionally biased region" description="Low complexity" evidence="6">
    <location>
        <begin position="175"/>
        <end position="220"/>
    </location>
</feature>
<dbReference type="CDD" id="cd18791">
    <property type="entry name" value="SF2_C_RHA"/>
    <property type="match status" value="1"/>
</dbReference>
<feature type="region of interest" description="Disordered" evidence="6">
    <location>
        <begin position="416"/>
        <end position="435"/>
    </location>
</feature>
<organism evidence="9 10">
    <name type="scientific">Tilletiopsis washingtonensis</name>
    <dbReference type="NCBI Taxonomy" id="58919"/>
    <lineage>
        <taxon>Eukaryota</taxon>
        <taxon>Fungi</taxon>
        <taxon>Dikarya</taxon>
        <taxon>Basidiomycota</taxon>
        <taxon>Ustilaginomycotina</taxon>
        <taxon>Exobasidiomycetes</taxon>
        <taxon>Entylomatales</taxon>
        <taxon>Entylomatales incertae sedis</taxon>
        <taxon>Tilletiopsis</taxon>
    </lineage>
</organism>